<proteinExistence type="predicted"/>
<accession>A0A2R5EPF9</accession>
<comment type="caution">
    <text evidence="1">The sequence shown here is derived from an EMBL/GenBank/DDBJ whole genome shotgun (WGS) entry which is preliminary data.</text>
</comment>
<evidence type="ECO:0000313" key="1">
    <source>
        <dbReference type="EMBL" id="GBG08467.1"/>
    </source>
</evidence>
<dbReference type="Proteomes" id="UP000245202">
    <property type="component" value="Unassembled WGS sequence"/>
</dbReference>
<keyword evidence="2" id="KW-1185">Reference proteome</keyword>
<protein>
    <submittedName>
        <fullName evidence="1">Uncharacterized protein</fullName>
    </submittedName>
</protein>
<name>A0A2R5EPF9_9BACL</name>
<dbReference type="EMBL" id="BDQX01000168">
    <property type="protein sequence ID" value="GBG08467.1"/>
    <property type="molecule type" value="Genomic_DNA"/>
</dbReference>
<gene>
    <name evidence="1" type="ORF">PAT3040_03050</name>
</gene>
<reference evidence="1 2" key="1">
    <citation type="submission" date="2017-08" db="EMBL/GenBank/DDBJ databases">
        <title>Substantial Increase in Enzyme Production by Combined Drug-Resistance Mutations in Paenibacillus agaridevorans.</title>
        <authorList>
            <person name="Tanaka Y."/>
            <person name="Funane K."/>
            <person name="Hosaka T."/>
            <person name="Shiwa Y."/>
            <person name="Fujita N."/>
            <person name="Miyazaki T."/>
            <person name="Yoshikawa H."/>
            <person name="Murakami K."/>
            <person name="Kasahara K."/>
            <person name="Inaoka T."/>
            <person name="Hiraga Y."/>
            <person name="Ochi K."/>
        </authorList>
    </citation>
    <scope>NUCLEOTIDE SEQUENCE [LARGE SCALE GENOMIC DNA]</scope>
    <source>
        <strain evidence="1 2">T-3040</strain>
    </source>
</reference>
<dbReference type="AlphaFoldDB" id="A0A2R5EPF9"/>
<feature type="non-terminal residue" evidence="1">
    <location>
        <position position="1"/>
    </location>
</feature>
<evidence type="ECO:0000313" key="2">
    <source>
        <dbReference type="Proteomes" id="UP000245202"/>
    </source>
</evidence>
<organism evidence="1 2">
    <name type="scientific">Paenibacillus agaridevorans</name>
    <dbReference type="NCBI Taxonomy" id="171404"/>
    <lineage>
        <taxon>Bacteria</taxon>
        <taxon>Bacillati</taxon>
        <taxon>Bacillota</taxon>
        <taxon>Bacilli</taxon>
        <taxon>Bacillales</taxon>
        <taxon>Paenibacillaceae</taxon>
        <taxon>Paenibacillus</taxon>
    </lineage>
</organism>
<sequence length="36" mass="3991">RSDVTNIDEKSTIMSVCRADEPNINEKSTIMSHVLG</sequence>